<dbReference type="InterPro" id="IPR029044">
    <property type="entry name" value="Nucleotide-diphossugar_trans"/>
</dbReference>
<keyword evidence="1" id="KW-0808">Transferase</keyword>
<gene>
    <name evidence="1" type="ORF">IAC51_07385</name>
</gene>
<dbReference type="AlphaFoldDB" id="A0A940DL06"/>
<reference evidence="1" key="2">
    <citation type="journal article" date="2021" name="PeerJ">
        <title>Extensive microbial diversity within the chicken gut microbiome revealed by metagenomics and culture.</title>
        <authorList>
            <person name="Gilroy R."/>
            <person name="Ravi A."/>
            <person name="Getino M."/>
            <person name="Pursley I."/>
            <person name="Horton D.L."/>
            <person name="Alikhan N.F."/>
            <person name="Baker D."/>
            <person name="Gharbi K."/>
            <person name="Hall N."/>
            <person name="Watson M."/>
            <person name="Adriaenssens E.M."/>
            <person name="Foster-Nyarko E."/>
            <person name="Jarju S."/>
            <person name="Secka A."/>
            <person name="Antonio M."/>
            <person name="Oren A."/>
            <person name="Chaudhuri R.R."/>
            <person name="La Ragione R."/>
            <person name="Hildebrand F."/>
            <person name="Pallen M.J."/>
        </authorList>
    </citation>
    <scope>NUCLEOTIDE SEQUENCE</scope>
    <source>
        <strain evidence="1">3924</strain>
    </source>
</reference>
<name>A0A940DL06_9BACT</name>
<dbReference type="SUPFAM" id="SSF53448">
    <property type="entry name" value="Nucleotide-diphospho-sugar transferases"/>
    <property type="match status" value="1"/>
</dbReference>
<reference evidence="1" key="1">
    <citation type="submission" date="2020-10" db="EMBL/GenBank/DDBJ databases">
        <authorList>
            <person name="Gilroy R."/>
        </authorList>
    </citation>
    <scope>NUCLEOTIDE SEQUENCE</scope>
    <source>
        <strain evidence="1">3924</strain>
    </source>
</reference>
<accession>A0A940DL06</accession>
<evidence type="ECO:0000313" key="2">
    <source>
        <dbReference type="Proteomes" id="UP000712007"/>
    </source>
</evidence>
<evidence type="ECO:0000313" key="1">
    <source>
        <dbReference type="EMBL" id="MBO8440456.1"/>
    </source>
</evidence>
<organism evidence="1 2">
    <name type="scientific">Candidatus Aphodosoma intestinipullorum</name>
    <dbReference type="NCBI Taxonomy" id="2840674"/>
    <lineage>
        <taxon>Bacteria</taxon>
        <taxon>Pseudomonadati</taxon>
        <taxon>Bacteroidota</taxon>
        <taxon>Bacteroidia</taxon>
        <taxon>Bacteroidales</taxon>
        <taxon>Candidatus Aphodosoma</taxon>
    </lineage>
</organism>
<protein>
    <submittedName>
        <fullName evidence="1">Glycosyl transferase</fullName>
    </submittedName>
</protein>
<dbReference type="Proteomes" id="UP000712007">
    <property type="component" value="Unassembled WGS sequence"/>
</dbReference>
<dbReference type="GO" id="GO:0016740">
    <property type="term" value="F:transferase activity"/>
    <property type="evidence" value="ECO:0007669"/>
    <property type="project" value="UniProtKB-KW"/>
</dbReference>
<proteinExistence type="predicted"/>
<sequence length="279" mass="32311">MILPVYFKLSARNEKYCLMQSENPEYRIIVSLTSFPARINKVWLVIETLLRQTYKPDTIILWLSKDQFSSVGKLPKRLLALRSRGLKIELRDGDLRSHKKYYYAINEYPASTLVTVDDDIFYNSHLIESLVKYNTRFPNVICCNCSRQIIMENNILKPYKLWKKNDYVNSVIPTPKRNLLPIGVGGVLYPPNSVASAIQRPEYFMSLCKTADDIWLKAVELLNGVPTVQTDYYSLYLPVIIKNNMSLSTFNVDSDNDIQIANVRDFCIERFNIDPFALL</sequence>
<comment type="caution">
    <text evidence="1">The sequence shown here is derived from an EMBL/GenBank/DDBJ whole genome shotgun (WGS) entry which is preliminary data.</text>
</comment>
<dbReference type="EMBL" id="JADIMV010000128">
    <property type="protein sequence ID" value="MBO8440456.1"/>
    <property type="molecule type" value="Genomic_DNA"/>
</dbReference>